<organism evidence="1 3">
    <name type="scientific">Clostridium coskatii</name>
    <dbReference type="NCBI Taxonomy" id="1705578"/>
    <lineage>
        <taxon>Bacteria</taxon>
        <taxon>Bacillati</taxon>
        <taxon>Bacillota</taxon>
        <taxon>Clostridia</taxon>
        <taxon>Eubacteriales</taxon>
        <taxon>Clostridiaceae</taxon>
        <taxon>Clostridium</taxon>
    </lineage>
</organism>
<dbReference type="EMBL" id="LROR01000033">
    <property type="protein sequence ID" value="OBR96452.1"/>
    <property type="molecule type" value="Genomic_DNA"/>
</dbReference>
<gene>
    <name evidence="2" type="ORF">CLCOS_08900</name>
    <name evidence="1" type="ORF">WX73_02734</name>
</gene>
<dbReference type="AlphaFoldDB" id="A0A162KVJ3"/>
<reference evidence="2 4" key="2">
    <citation type="journal article" date="2016" name="Front. Microbiol.">
        <title>Industrial Acetogenic Biocatalysts: A Comparative Metabolic and Genomic Analysis.</title>
        <authorList>
            <person name="Bengelsdorf F."/>
            <person name="Poehlein A."/>
            <person name="Sonja S."/>
            <person name="Erz C."/>
            <person name="Hummel T."/>
            <person name="Hoffmeister S."/>
            <person name="Daniel R."/>
            <person name="Durre P."/>
        </authorList>
    </citation>
    <scope>NUCLEOTIDE SEQUENCE [LARGE SCALE GENOMIC DNA]</scope>
    <source>
        <strain evidence="2 4">PTA-10522</strain>
    </source>
</reference>
<evidence type="ECO:0000313" key="1">
    <source>
        <dbReference type="EMBL" id="OAA87552.1"/>
    </source>
</evidence>
<evidence type="ECO:0000313" key="3">
    <source>
        <dbReference type="Proteomes" id="UP000077384"/>
    </source>
</evidence>
<keyword evidence="4" id="KW-1185">Reference proteome</keyword>
<comment type="caution">
    <text evidence="1">The sequence shown here is derived from an EMBL/GenBank/DDBJ whole genome shotgun (WGS) entry which is preliminary data.</text>
</comment>
<sequence length="32" mass="3890">MSRISKYMEAMLEVYGDKVELTKSTYDKRPYR</sequence>
<proteinExistence type="predicted"/>
<dbReference type="EMBL" id="LITQ01000040">
    <property type="protein sequence ID" value="OAA87552.1"/>
    <property type="molecule type" value="Genomic_DNA"/>
</dbReference>
<accession>A0A162KVJ3</accession>
<dbReference type="Proteomes" id="UP000093694">
    <property type="component" value="Unassembled WGS sequence"/>
</dbReference>
<evidence type="ECO:0000313" key="2">
    <source>
        <dbReference type="EMBL" id="OBR96452.1"/>
    </source>
</evidence>
<protein>
    <submittedName>
        <fullName evidence="1">Uncharacterized protein</fullName>
    </submittedName>
</protein>
<evidence type="ECO:0000313" key="4">
    <source>
        <dbReference type="Proteomes" id="UP000093694"/>
    </source>
</evidence>
<dbReference type="Proteomes" id="UP000077384">
    <property type="component" value="Unassembled WGS sequence"/>
</dbReference>
<dbReference type="PATRIC" id="fig|1705578.3.peg.3011"/>
<name>A0A162KVJ3_9CLOT</name>
<reference evidence="1 3" key="1">
    <citation type="journal article" date="2015" name="Biotechnol. Bioeng.">
        <title>Genome sequence and phenotypic characterization of Caulobacter segnis.</title>
        <authorList>
            <person name="Patel S."/>
            <person name="Fletcher B."/>
            <person name="Scott D.C."/>
            <person name="Ely B."/>
        </authorList>
    </citation>
    <scope>NUCLEOTIDE SEQUENCE [LARGE SCALE GENOMIC DNA]</scope>
    <source>
        <strain evidence="1 3">PS02</strain>
    </source>
</reference>